<reference evidence="2 3" key="1">
    <citation type="journal article" date="2019" name="Sci. Rep.">
        <title>Orb-weaving spider Araneus ventricosus genome elucidates the spidroin gene catalogue.</title>
        <authorList>
            <person name="Kono N."/>
            <person name="Nakamura H."/>
            <person name="Ohtoshi R."/>
            <person name="Moran D.A.P."/>
            <person name="Shinohara A."/>
            <person name="Yoshida Y."/>
            <person name="Fujiwara M."/>
            <person name="Mori M."/>
            <person name="Tomita M."/>
            <person name="Arakawa K."/>
        </authorList>
    </citation>
    <scope>NUCLEOTIDE SEQUENCE [LARGE SCALE GENOMIC DNA]</scope>
</reference>
<name>A0A4Y2JJY1_ARAVE</name>
<evidence type="ECO:0000313" key="2">
    <source>
        <dbReference type="EMBL" id="GBM89778.1"/>
    </source>
</evidence>
<dbReference type="Proteomes" id="UP000499080">
    <property type="component" value="Unassembled WGS sequence"/>
</dbReference>
<evidence type="ECO:0000313" key="3">
    <source>
        <dbReference type="Proteomes" id="UP000499080"/>
    </source>
</evidence>
<feature type="region of interest" description="Disordered" evidence="1">
    <location>
        <begin position="1"/>
        <end position="23"/>
    </location>
</feature>
<accession>A0A4Y2JJY1</accession>
<feature type="non-terminal residue" evidence="2">
    <location>
        <position position="71"/>
    </location>
</feature>
<dbReference type="EMBL" id="BGPR01003572">
    <property type="protein sequence ID" value="GBM89778.1"/>
    <property type="molecule type" value="Genomic_DNA"/>
</dbReference>
<sequence>MARVLMDITRHGPSPPVGGMHYQRHWASPNITVPTRGARTRLLTRRLLIYEFLVPFSGTKSDEKKVLSKTV</sequence>
<dbReference type="AlphaFoldDB" id="A0A4Y2JJY1"/>
<protein>
    <submittedName>
        <fullName evidence="2">Uncharacterized protein</fullName>
    </submittedName>
</protein>
<comment type="caution">
    <text evidence="2">The sequence shown here is derived from an EMBL/GenBank/DDBJ whole genome shotgun (WGS) entry which is preliminary data.</text>
</comment>
<proteinExistence type="predicted"/>
<organism evidence="2 3">
    <name type="scientific">Araneus ventricosus</name>
    <name type="common">Orbweaver spider</name>
    <name type="synonym">Epeira ventricosa</name>
    <dbReference type="NCBI Taxonomy" id="182803"/>
    <lineage>
        <taxon>Eukaryota</taxon>
        <taxon>Metazoa</taxon>
        <taxon>Ecdysozoa</taxon>
        <taxon>Arthropoda</taxon>
        <taxon>Chelicerata</taxon>
        <taxon>Arachnida</taxon>
        <taxon>Araneae</taxon>
        <taxon>Araneomorphae</taxon>
        <taxon>Entelegynae</taxon>
        <taxon>Araneoidea</taxon>
        <taxon>Araneidae</taxon>
        <taxon>Araneus</taxon>
    </lineage>
</organism>
<keyword evidence="3" id="KW-1185">Reference proteome</keyword>
<gene>
    <name evidence="2" type="ORF">AVEN_196285_1</name>
</gene>
<evidence type="ECO:0000256" key="1">
    <source>
        <dbReference type="SAM" id="MobiDB-lite"/>
    </source>
</evidence>